<protein>
    <submittedName>
        <fullName evidence="3">Uncharacterized protein</fullName>
    </submittedName>
</protein>
<sequence>MTEWKQEEWAALKRTGQLIRRITVQKEALRPGSAKHPRFGAVPTPSPSVRFRSASTVPTPRPAKPTAVRPAAACGWPPPELQETPLTPLETAIPPEPAKVKVPVPEPAVPPRVPAAVPEKLTVYTEGSGEFGKAVKAISGTYVENGTACGRKTYEKEGNEDSKVIIYYWDDRDGPDFQGWWFGNTLAGPQVWARCLEDSTRPPMRGWRIPWNGEEEEALRVELEADRQERLARPQLDDLKQQAQKLMLAAKKVQEKARVVWNKKQIEEVNNLLAELSQIGEALREISSKAAAIPKPNRSMSGNGLLEDFQEFSNRVSDAFTALQKEDANLRRVSKEVEDARKREEQEKLDSLAMQHFLPDIKSIVNEAEDEVEKALITHEMIANAEEDSKLHAVEMTEAACARAQQALDGVRASLKAKRSELPQLDSSAPRGELELQRLEKHLQAAQLKLKPLKAARNEWNMQRRSKKMIEEVEEKIILAEVELDRLDALLKTEGPLNEVLFAEMHAALKSSADAQEVMASHVNAPKVQNCPWARRKIELLEPRVEDAQSRHITAEGALQNLEDRFATDAMFEEAKGKFQVINDGLRQMQDLLREADSAEDILLVVKAGEEQKVKLQQALSGTKVFVSTKAVTVKRMVTEAAISGLERLQEYETQLETSNESFTKLCNQISELRANAFLKEAGDSVASVEHRAEEMKASSSRWSEEELGPAELREATEQSLKIEREVTNSMAEARKLIACRQIEARNKTASPNLAVGLEKLQHRLMQVQAEVANQRKLFAVAEQRSKGRKAKEEVAQKLGELEPILLEAEKAAEALPAQQNAADLEESRKELKGAEQKLHEMQVNFKPLARLLESAKADDCHLRALQARSEAALTKLKCQSEACYIQSLLSEVKLRLTNCKAWSENMLKKRPSPIVPMQWRWPKLSRPGTGRSRPF</sequence>
<dbReference type="EMBL" id="CAXAMN010028583">
    <property type="protein sequence ID" value="CAK9117034.1"/>
    <property type="molecule type" value="Genomic_DNA"/>
</dbReference>
<keyword evidence="4" id="KW-1185">Reference proteome</keyword>
<name>A0ABP0SY54_9DINO</name>
<feature type="region of interest" description="Disordered" evidence="2">
    <location>
        <begin position="29"/>
        <end position="71"/>
    </location>
</feature>
<feature type="coiled-coil region" evidence="1">
    <location>
        <begin position="323"/>
        <end position="350"/>
    </location>
</feature>
<organism evidence="3 4">
    <name type="scientific">Durusdinium trenchii</name>
    <dbReference type="NCBI Taxonomy" id="1381693"/>
    <lineage>
        <taxon>Eukaryota</taxon>
        <taxon>Sar</taxon>
        <taxon>Alveolata</taxon>
        <taxon>Dinophyceae</taxon>
        <taxon>Suessiales</taxon>
        <taxon>Symbiodiniaceae</taxon>
        <taxon>Durusdinium</taxon>
    </lineage>
</organism>
<gene>
    <name evidence="3" type="ORF">CCMP2556_LOCUS54473</name>
</gene>
<evidence type="ECO:0000313" key="3">
    <source>
        <dbReference type="EMBL" id="CAK9117034.1"/>
    </source>
</evidence>
<evidence type="ECO:0000256" key="2">
    <source>
        <dbReference type="SAM" id="MobiDB-lite"/>
    </source>
</evidence>
<comment type="caution">
    <text evidence="3">The sequence shown here is derived from an EMBL/GenBank/DDBJ whole genome shotgun (WGS) entry which is preliminary data.</text>
</comment>
<feature type="coiled-coil region" evidence="1">
    <location>
        <begin position="436"/>
        <end position="490"/>
    </location>
</feature>
<dbReference type="Proteomes" id="UP001642484">
    <property type="component" value="Unassembled WGS sequence"/>
</dbReference>
<accession>A0ABP0SY54</accession>
<proteinExistence type="predicted"/>
<keyword evidence="1" id="KW-0175">Coiled coil</keyword>
<feature type="coiled-coil region" evidence="1">
    <location>
        <begin position="818"/>
        <end position="845"/>
    </location>
</feature>
<feature type="coiled-coil region" evidence="1">
    <location>
        <begin position="545"/>
        <end position="602"/>
    </location>
</feature>
<reference evidence="3 4" key="1">
    <citation type="submission" date="2024-02" db="EMBL/GenBank/DDBJ databases">
        <authorList>
            <person name="Chen Y."/>
            <person name="Shah S."/>
            <person name="Dougan E. K."/>
            <person name="Thang M."/>
            <person name="Chan C."/>
        </authorList>
    </citation>
    <scope>NUCLEOTIDE SEQUENCE [LARGE SCALE GENOMIC DNA]</scope>
</reference>
<evidence type="ECO:0000256" key="1">
    <source>
        <dbReference type="SAM" id="Coils"/>
    </source>
</evidence>
<evidence type="ECO:0000313" key="4">
    <source>
        <dbReference type="Proteomes" id="UP001642484"/>
    </source>
</evidence>